<gene>
    <name evidence="1" type="ORF">BH720_12240</name>
</gene>
<dbReference type="GO" id="GO:0005524">
    <property type="term" value="F:ATP binding"/>
    <property type="evidence" value="ECO:0007669"/>
    <property type="project" value="UniProtKB-KW"/>
</dbReference>
<reference evidence="1" key="1">
    <citation type="submission" date="2016-09" db="EMBL/GenBank/DDBJ databases">
        <title>Draft genome of thermotolerant cyanobacterium Desertifilum sp. strain IPPAS B-1220.</title>
        <authorList>
            <person name="Sinetova M.A."/>
            <person name="Bolakhan K."/>
            <person name="Zayadan B.K."/>
            <person name="Mironov K.S."/>
            <person name="Ustinova V."/>
            <person name="Kupriyanova E.V."/>
            <person name="Sidorov R.A."/>
            <person name="Skrypnik A.N."/>
            <person name="Gogoleva N.E."/>
            <person name="Gogolev Y.V."/>
            <person name="Los D.A."/>
        </authorList>
    </citation>
    <scope>NUCLEOTIDE SEQUENCE [LARGE SCALE GENOMIC DNA]</scope>
    <source>
        <strain evidence="1">IPPAS B-1220</strain>
    </source>
</reference>
<comment type="caution">
    <text evidence="1">The sequence shown here is derived from an EMBL/GenBank/DDBJ whole genome shotgun (WGS) entry which is preliminary data.</text>
</comment>
<dbReference type="CDD" id="cd07177">
    <property type="entry name" value="terB_like"/>
    <property type="match status" value="1"/>
</dbReference>
<protein>
    <submittedName>
        <fullName evidence="1">Branched-chain amino acid ABC transporter ATP-binding protein</fullName>
    </submittedName>
</protein>
<dbReference type="SUPFAM" id="SSF158682">
    <property type="entry name" value="TerB-like"/>
    <property type="match status" value="1"/>
</dbReference>
<dbReference type="OrthoDB" id="423099at2"/>
<keyword evidence="1" id="KW-0547">Nucleotide-binding</keyword>
<dbReference type="RefSeq" id="WP_069967494.1">
    <property type="nucleotide sequence ID" value="NZ_CM124774.1"/>
</dbReference>
<dbReference type="Gene3D" id="1.10.3680.10">
    <property type="entry name" value="TerB-like"/>
    <property type="match status" value="1"/>
</dbReference>
<keyword evidence="1" id="KW-0067">ATP-binding</keyword>
<name>A0A1E5QJN3_9CYAN</name>
<sequence length="158" mass="18051">MTPPPPPPITPRQMTLLRVVTSMAWSDGELATEEVDLMLDRFSQLFGMGNHQEQIKQELRDYMMQNLPLEELIPKLETQAERELVLKLGYEVIAASARTPDEPKINADEAQAYRKLTELLNLPPDVVHRIEQEAIADLESSEGIIETLTHKLEEFMNQ</sequence>
<accession>A0A1E5QJN3</accession>
<dbReference type="InterPro" id="IPR029024">
    <property type="entry name" value="TerB-like"/>
</dbReference>
<proteinExistence type="predicted"/>
<organism evidence="1">
    <name type="scientific">Desertifilum tharense IPPAS B-1220</name>
    <dbReference type="NCBI Taxonomy" id="1781255"/>
    <lineage>
        <taxon>Bacteria</taxon>
        <taxon>Bacillati</taxon>
        <taxon>Cyanobacteriota</taxon>
        <taxon>Cyanophyceae</taxon>
        <taxon>Desertifilales</taxon>
        <taxon>Desertifilaceae</taxon>
        <taxon>Desertifilum</taxon>
    </lineage>
</organism>
<dbReference type="AlphaFoldDB" id="A0A1E5QJN3"/>
<dbReference type="EMBL" id="MJGC01000059">
    <property type="protein sequence ID" value="OEJ74870.1"/>
    <property type="molecule type" value="Genomic_DNA"/>
</dbReference>
<evidence type="ECO:0000313" key="1">
    <source>
        <dbReference type="EMBL" id="OEJ74870.1"/>
    </source>
</evidence>